<gene>
    <name evidence="1" type="ORF">BSTOLATCC_MIC53407</name>
</gene>
<protein>
    <submittedName>
        <fullName evidence="1">Uncharacterized protein</fullName>
    </submittedName>
</protein>
<reference evidence="1" key="1">
    <citation type="submission" date="2021-09" db="EMBL/GenBank/DDBJ databases">
        <authorList>
            <consortium name="AG Swart"/>
            <person name="Singh M."/>
            <person name="Singh A."/>
            <person name="Seah K."/>
            <person name="Emmerich C."/>
        </authorList>
    </citation>
    <scope>NUCLEOTIDE SEQUENCE</scope>
    <source>
        <strain evidence="1">ATCC30299</strain>
    </source>
</reference>
<organism evidence="1 2">
    <name type="scientific">Blepharisma stoltei</name>
    <dbReference type="NCBI Taxonomy" id="1481888"/>
    <lineage>
        <taxon>Eukaryota</taxon>
        <taxon>Sar</taxon>
        <taxon>Alveolata</taxon>
        <taxon>Ciliophora</taxon>
        <taxon>Postciliodesmatophora</taxon>
        <taxon>Heterotrichea</taxon>
        <taxon>Heterotrichida</taxon>
        <taxon>Blepharismidae</taxon>
        <taxon>Blepharisma</taxon>
    </lineage>
</organism>
<keyword evidence="2" id="KW-1185">Reference proteome</keyword>
<comment type="caution">
    <text evidence="1">The sequence shown here is derived from an EMBL/GenBank/DDBJ whole genome shotgun (WGS) entry which is preliminary data.</text>
</comment>
<proteinExistence type="predicted"/>
<dbReference type="EMBL" id="CAJZBQ010000053">
    <property type="protein sequence ID" value="CAG9331334.1"/>
    <property type="molecule type" value="Genomic_DNA"/>
</dbReference>
<name>A0AAU9K001_9CILI</name>
<dbReference type="AlphaFoldDB" id="A0AAU9K001"/>
<evidence type="ECO:0000313" key="2">
    <source>
        <dbReference type="Proteomes" id="UP001162131"/>
    </source>
</evidence>
<dbReference type="Proteomes" id="UP001162131">
    <property type="component" value="Unassembled WGS sequence"/>
</dbReference>
<accession>A0AAU9K001</accession>
<sequence>MESREEKFDRREKLNLPDDSDIMIIPSSPLFKKDYKDLILKSPTSLRSSSSPYSLRKRKPSAIDLLDISNVTLDENLNYTHYSPKWRNKISNSKNCQFKLDELSPQINLDQSSCRLKYISGSPLITPLRGNNVNTANKKRKFSPYKGDIEWKENTKKIKINEISSTDSNEIIDWLV</sequence>
<evidence type="ECO:0000313" key="1">
    <source>
        <dbReference type="EMBL" id="CAG9331334.1"/>
    </source>
</evidence>